<dbReference type="Gene3D" id="3.10.100.10">
    <property type="entry name" value="Mannose-Binding Protein A, subunit A"/>
    <property type="match status" value="1"/>
</dbReference>
<feature type="domain" description="C-type lectin" evidence="2">
    <location>
        <begin position="88"/>
        <end position="207"/>
    </location>
</feature>
<dbReference type="InterPro" id="IPR050111">
    <property type="entry name" value="C-type_lectin/snaclec_domain"/>
</dbReference>
<dbReference type="PROSITE" id="PS50041">
    <property type="entry name" value="C_TYPE_LECTIN_2"/>
    <property type="match status" value="1"/>
</dbReference>
<dbReference type="Proteomes" id="UP001187315">
    <property type="component" value="Unassembled WGS sequence"/>
</dbReference>
<dbReference type="InterPro" id="IPR001304">
    <property type="entry name" value="C-type_lectin-like"/>
</dbReference>
<name>A0AA88M391_TACVA</name>
<dbReference type="InterPro" id="IPR016186">
    <property type="entry name" value="C-type_lectin-like/link_sf"/>
</dbReference>
<keyword evidence="4" id="KW-1185">Reference proteome</keyword>
<proteinExistence type="predicted"/>
<feature type="transmembrane region" description="Helical" evidence="1">
    <location>
        <begin position="36"/>
        <end position="59"/>
    </location>
</feature>
<organism evidence="3 4">
    <name type="scientific">Tachysurus vachellii</name>
    <name type="common">Darkbarbel catfish</name>
    <name type="synonym">Pelteobagrus vachellii</name>
    <dbReference type="NCBI Taxonomy" id="175792"/>
    <lineage>
        <taxon>Eukaryota</taxon>
        <taxon>Metazoa</taxon>
        <taxon>Chordata</taxon>
        <taxon>Craniata</taxon>
        <taxon>Vertebrata</taxon>
        <taxon>Euteleostomi</taxon>
        <taxon>Actinopterygii</taxon>
        <taxon>Neopterygii</taxon>
        <taxon>Teleostei</taxon>
        <taxon>Ostariophysi</taxon>
        <taxon>Siluriformes</taxon>
        <taxon>Bagridae</taxon>
        <taxon>Tachysurus</taxon>
    </lineage>
</organism>
<dbReference type="AlphaFoldDB" id="A0AA88M391"/>
<evidence type="ECO:0000313" key="4">
    <source>
        <dbReference type="Proteomes" id="UP001187315"/>
    </source>
</evidence>
<dbReference type="InterPro" id="IPR016187">
    <property type="entry name" value="CTDL_fold"/>
</dbReference>
<dbReference type="PANTHER" id="PTHR22803">
    <property type="entry name" value="MANNOSE, PHOSPHOLIPASE, LECTIN RECEPTOR RELATED"/>
    <property type="match status" value="1"/>
</dbReference>
<dbReference type="EMBL" id="JAVHJS010000018">
    <property type="protein sequence ID" value="KAK2829623.1"/>
    <property type="molecule type" value="Genomic_DNA"/>
</dbReference>
<reference evidence="3" key="1">
    <citation type="submission" date="2023-08" db="EMBL/GenBank/DDBJ databases">
        <title>Pelteobagrus vachellii genome.</title>
        <authorList>
            <person name="Liu H."/>
        </authorList>
    </citation>
    <scope>NUCLEOTIDE SEQUENCE</scope>
    <source>
        <strain evidence="3">PRFRI_2022a</strain>
        <tissue evidence="3">Muscle</tissue>
    </source>
</reference>
<keyword evidence="1" id="KW-0812">Transmembrane</keyword>
<accession>A0AA88M391</accession>
<gene>
    <name evidence="3" type="ORF">Q7C36_017613</name>
</gene>
<comment type="caution">
    <text evidence="3">The sequence shown here is derived from an EMBL/GenBank/DDBJ whole genome shotgun (WGS) entry which is preliminary data.</text>
</comment>
<dbReference type="SMART" id="SM00034">
    <property type="entry name" value="CLECT"/>
    <property type="match status" value="1"/>
</dbReference>
<sequence length="217" mass="24819">MSEGENIYQNAIPNREENQKPQKSHLLIGSRKKHGFLSLICIAILLFSLMSNVILAYFYCKLKWAQVTVSETIGNCSAGEAEHQHVIYKERVYILFSDKMNWDSSRISCQKLGGDLAIIKSKEEHDLISGLVSKIASSLFWIGLTDAENEGVWLWIDGTPLNKNLSWWKYTPDDWKQNNPLGEDCVVYYEGEWADVSCLTSYMRICEIFLNSSNSTF</sequence>
<dbReference type="Pfam" id="PF00059">
    <property type="entry name" value="Lectin_C"/>
    <property type="match status" value="1"/>
</dbReference>
<keyword evidence="1" id="KW-1133">Transmembrane helix</keyword>
<keyword evidence="1" id="KW-0472">Membrane</keyword>
<evidence type="ECO:0000313" key="3">
    <source>
        <dbReference type="EMBL" id="KAK2829623.1"/>
    </source>
</evidence>
<evidence type="ECO:0000259" key="2">
    <source>
        <dbReference type="PROSITE" id="PS50041"/>
    </source>
</evidence>
<protein>
    <recommendedName>
        <fullName evidence="2">C-type lectin domain-containing protein</fullName>
    </recommendedName>
</protein>
<dbReference type="SUPFAM" id="SSF56436">
    <property type="entry name" value="C-type lectin-like"/>
    <property type="match status" value="1"/>
</dbReference>
<evidence type="ECO:0000256" key="1">
    <source>
        <dbReference type="SAM" id="Phobius"/>
    </source>
</evidence>